<keyword evidence="2" id="KW-1185">Reference proteome</keyword>
<evidence type="ECO:0000313" key="2">
    <source>
        <dbReference type="Proteomes" id="UP000824782"/>
    </source>
</evidence>
<dbReference type="AlphaFoldDB" id="A0AAV7DPS7"/>
<comment type="caution">
    <text evidence="1">The sequence shown here is derived from an EMBL/GenBank/DDBJ whole genome shotgun (WGS) entry which is preliminary data.</text>
</comment>
<proteinExistence type="predicted"/>
<dbReference type="EMBL" id="WNYA01000001">
    <property type="protein sequence ID" value="KAG8598232.1"/>
    <property type="molecule type" value="Genomic_DNA"/>
</dbReference>
<gene>
    <name evidence="1" type="ORF">GDO81_002536</name>
</gene>
<evidence type="ECO:0000313" key="1">
    <source>
        <dbReference type="EMBL" id="KAG8598232.1"/>
    </source>
</evidence>
<sequence length="155" mass="17935">MGKKKKVSLCNKAKLNTGVLVQQSQVRGSQNLEPGLQAATKANTLHESDLIFMKHLCSMIEYNPAAVVSHTSGHDEYSREPNNMVQQLQDEMKTLRFVYEGEIADWKWQLEASDKENVKLKKELDSIRRSCCSNGKMWRWVCLEWTMSLRRSLMR</sequence>
<accession>A0AAV7DPS7</accession>
<reference evidence="1" key="1">
    <citation type="thesis" date="2020" institute="ProQuest LLC" country="789 East Eisenhower Parkway, Ann Arbor, MI, USA">
        <title>Comparative Genomics and Chromosome Evolution.</title>
        <authorList>
            <person name="Mudd A.B."/>
        </authorList>
    </citation>
    <scope>NUCLEOTIDE SEQUENCE</scope>
    <source>
        <strain evidence="1">237g6f4</strain>
        <tissue evidence="1">Blood</tissue>
    </source>
</reference>
<organism evidence="1 2">
    <name type="scientific">Engystomops pustulosus</name>
    <name type="common">Tungara frog</name>
    <name type="synonym">Physalaemus pustulosus</name>
    <dbReference type="NCBI Taxonomy" id="76066"/>
    <lineage>
        <taxon>Eukaryota</taxon>
        <taxon>Metazoa</taxon>
        <taxon>Chordata</taxon>
        <taxon>Craniata</taxon>
        <taxon>Vertebrata</taxon>
        <taxon>Euteleostomi</taxon>
        <taxon>Amphibia</taxon>
        <taxon>Batrachia</taxon>
        <taxon>Anura</taxon>
        <taxon>Neobatrachia</taxon>
        <taxon>Hyloidea</taxon>
        <taxon>Leptodactylidae</taxon>
        <taxon>Leiuperinae</taxon>
        <taxon>Engystomops</taxon>
    </lineage>
</organism>
<name>A0AAV7DPS7_ENGPU</name>
<protein>
    <submittedName>
        <fullName evidence="1">Uncharacterized protein</fullName>
    </submittedName>
</protein>
<dbReference type="Proteomes" id="UP000824782">
    <property type="component" value="Unassembled WGS sequence"/>
</dbReference>